<evidence type="ECO:0000313" key="6">
    <source>
        <dbReference type="EMBL" id="QTC90525.1"/>
    </source>
</evidence>
<evidence type="ECO:0000256" key="1">
    <source>
        <dbReference type="ARBA" id="ARBA00007074"/>
    </source>
</evidence>
<evidence type="ECO:0000256" key="4">
    <source>
        <dbReference type="ARBA" id="ARBA00022807"/>
    </source>
</evidence>
<evidence type="ECO:0000259" key="5">
    <source>
        <dbReference type="PROSITE" id="PS51935"/>
    </source>
</evidence>
<dbReference type="KEGG" id="bgoe:IFJ75_14775"/>
<dbReference type="Gene3D" id="3.90.1720.10">
    <property type="entry name" value="endopeptidase domain like (from Nostoc punctiforme)"/>
    <property type="match status" value="1"/>
</dbReference>
<dbReference type="InterPro" id="IPR041382">
    <property type="entry name" value="SH3_16"/>
</dbReference>
<dbReference type="Pfam" id="PF00877">
    <property type="entry name" value="NLPC_P60"/>
    <property type="match status" value="1"/>
</dbReference>
<dbReference type="Pfam" id="PF18348">
    <property type="entry name" value="SH3_16"/>
    <property type="match status" value="1"/>
</dbReference>
<keyword evidence="3" id="KW-0378">Hydrolase</keyword>
<dbReference type="InterPro" id="IPR051794">
    <property type="entry name" value="PG_Endopeptidase_C40"/>
</dbReference>
<dbReference type="InterPro" id="IPR038765">
    <property type="entry name" value="Papain-like_cys_pep_sf"/>
</dbReference>
<dbReference type="AlphaFoldDB" id="A0A975C2A4"/>
<evidence type="ECO:0000256" key="2">
    <source>
        <dbReference type="ARBA" id="ARBA00022670"/>
    </source>
</evidence>
<dbReference type="PROSITE" id="PS51935">
    <property type="entry name" value="NLPC_P60"/>
    <property type="match status" value="1"/>
</dbReference>
<keyword evidence="4" id="KW-0788">Thiol protease</keyword>
<proteinExistence type="inferred from homology"/>
<accession>A0A975C2A4</accession>
<evidence type="ECO:0000256" key="3">
    <source>
        <dbReference type="ARBA" id="ARBA00022801"/>
    </source>
</evidence>
<protein>
    <submittedName>
        <fullName evidence="6">C40 family peptidase</fullName>
    </submittedName>
</protein>
<dbReference type="SUPFAM" id="SSF54001">
    <property type="entry name" value="Cysteine proteinases"/>
    <property type="match status" value="1"/>
</dbReference>
<dbReference type="PANTHER" id="PTHR47359">
    <property type="entry name" value="PEPTIDOGLYCAN DL-ENDOPEPTIDASE CWLO"/>
    <property type="match status" value="1"/>
</dbReference>
<dbReference type="Proteomes" id="UP000663918">
    <property type="component" value="Chromosome"/>
</dbReference>
<evidence type="ECO:0000313" key="7">
    <source>
        <dbReference type="Proteomes" id="UP000663918"/>
    </source>
</evidence>
<comment type="similarity">
    <text evidence="1">Belongs to the peptidase C40 family.</text>
</comment>
<dbReference type="GO" id="GO:0008234">
    <property type="term" value="F:cysteine-type peptidase activity"/>
    <property type="evidence" value="ECO:0007669"/>
    <property type="project" value="UniProtKB-KW"/>
</dbReference>
<dbReference type="GO" id="GO:0006508">
    <property type="term" value="P:proteolysis"/>
    <property type="evidence" value="ECO:0007669"/>
    <property type="project" value="UniProtKB-KW"/>
</dbReference>
<sequence>MRSGRQGPGFVGICVTAAAAIEERSWLLRPDLAELGLEGRVRAPLYRAVIPMHGRLPVADISLSADPASERVDQLIFGEVFDVLDADGDRLWGRARRDGVVGWIDRAALDRGAPLATHRVASTTAGLPLNALIHHAWSGVAADDLMPTGTFERDPVAVAERMLGTPHQLGARTSRATDCSGLVQSCLYACGLAGPRRTDEQAELGYAVDRADLKRGDLVLWLKPDSGESWTGHSAFALDGDRLIHATGHAGAVVIEDLAEAEARYAADGFSAPVFRRL</sequence>
<organism evidence="6 7">
    <name type="scientific">Brevundimonas goettingensis</name>
    <dbReference type="NCBI Taxonomy" id="2774190"/>
    <lineage>
        <taxon>Bacteria</taxon>
        <taxon>Pseudomonadati</taxon>
        <taxon>Pseudomonadota</taxon>
        <taxon>Alphaproteobacteria</taxon>
        <taxon>Caulobacterales</taxon>
        <taxon>Caulobacteraceae</taxon>
        <taxon>Brevundimonas</taxon>
    </lineage>
</organism>
<dbReference type="EMBL" id="CP062222">
    <property type="protein sequence ID" value="QTC90525.1"/>
    <property type="molecule type" value="Genomic_DNA"/>
</dbReference>
<feature type="domain" description="NlpC/P60" evidence="5">
    <location>
        <begin position="149"/>
        <end position="276"/>
    </location>
</feature>
<dbReference type="InterPro" id="IPR000064">
    <property type="entry name" value="NLP_P60_dom"/>
</dbReference>
<name>A0A975C2A4_9CAUL</name>
<dbReference type="PANTHER" id="PTHR47359:SF3">
    <property type="entry name" value="NLP_P60 DOMAIN-CONTAINING PROTEIN-RELATED"/>
    <property type="match status" value="1"/>
</dbReference>
<gene>
    <name evidence="6" type="ORF">IFJ75_14775</name>
</gene>
<keyword evidence="2" id="KW-0645">Protease</keyword>
<keyword evidence="7" id="KW-1185">Reference proteome</keyword>
<reference evidence="6" key="1">
    <citation type="submission" date="2020-09" db="EMBL/GenBank/DDBJ databases">
        <title>Brevundimonas sp. LVF2 isolated from a puddle in Goettingen, Germany.</title>
        <authorList>
            <person name="Friedrich I."/>
            <person name="Klassen A."/>
            <person name="Hannes N."/>
            <person name="Schneider D."/>
            <person name="Hertel R."/>
            <person name="Daniel R."/>
        </authorList>
    </citation>
    <scope>NUCLEOTIDE SEQUENCE</scope>
    <source>
        <strain evidence="6">LVF2</strain>
    </source>
</reference>